<dbReference type="Gene3D" id="3.40.50.720">
    <property type="entry name" value="NAD(P)-binding Rossmann-like Domain"/>
    <property type="match status" value="1"/>
</dbReference>
<dbReference type="RefSeq" id="WP_386357317.1">
    <property type="nucleotide sequence ID" value="NZ_JBHSFG010000129.1"/>
</dbReference>
<organism evidence="2 3">
    <name type="scientific">Streptomyces xiangluensis</name>
    <dbReference type="NCBI Taxonomy" id="2665720"/>
    <lineage>
        <taxon>Bacteria</taxon>
        <taxon>Bacillati</taxon>
        <taxon>Actinomycetota</taxon>
        <taxon>Actinomycetes</taxon>
        <taxon>Kitasatosporales</taxon>
        <taxon>Streptomycetaceae</taxon>
        <taxon>Streptomyces</taxon>
    </lineage>
</organism>
<evidence type="ECO:0000313" key="2">
    <source>
        <dbReference type="EMBL" id="MFC4472837.1"/>
    </source>
</evidence>
<dbReference type="InterPro" id="IPR036291">
    <property type="entry name" value="NAD(P)-bd_dom_sf"/>
</dbReference>
<proteinExistence type="predicted"/>
<keyword evidence="3" id="KW-1185">Reference proteome</keyword>
<feature type="domain" description="NAD-dependent epimerase/dehydratase" evidence="1">
    <location>
        <begin position="3"/>
        <end position="32"/>
    </location>
</feature>
<dbReference type="EMBL" id="JBHSFG010000129">
    <property type="protein sequence ID" value="MFC4472837.1"/>
    <property type="molecule type" value="Genomic_DNA"/>
</dbReference>
<evidence type="ECO:0000313" key="3">
    <source>
        <dbReference type="Proteomes" id="UP001596012"/>
    </source>
</evidence>
<dbReference type="InterPro" id="IPR001509">
    <property type="entry name" value="Epimerase_deHydtase"/>
</dbReference>
<gene>
    <name evidence="2" type="ORF">ACFPH6_51740</name>
</gene>
<name>A0ABV8Z5V2_9ACTN</name>
<sequence>MRVFVAGGTGYVGGAIASRLVREGHSVTGWPVPTRPASGSLG</sequence>
<accession>A0ABV8Z5V2</accession>
<dbReference type="Pfam" id="PF01370">
    <property type="entry name" value="Epimerase"/>
    <property type="match status" value="1"/>
</dbReference>
<reference evidence="3" key="1">
    <citation type="journal article" date="2019" name="Int. J. Syst. Evol. Microbiol.">
        <title>The Global Catalogue of Microorganisms (GCM) 10K type strain sequencing project: providing services to taxonomists for standard genome sequencing and annotation.</title>
        <authorList>
            <consortium name="The Broad Institute Genomics Platform"/>
            <consortium name="The Broad Institute Genome Sequencing Center for Infectious Disease"/>
            <person name="Wu L."/>
            <person name="Ma J."/>
        </authorList>
    </citation>
    <scope>NUCLEOTIDE SEQUENCE [LARGE SCALE GENOMIC DNA]</scope>
    <source>
        <strain evidence="3">DT43</strain>
    </source>
</reference>
<protein>
    <submittedName>
        <fullName evidence="2">NAD-dependent epimerase/dehydratase family protein</fullName>
    </submittedName>
</protein>
<comment type="caution">
    <text evidence="2">The sequence shown here is derived from an EMBL/GenBank/DDBJ whole genome shotgun (WGS) entry which is preliminary data.</text>
</comment>
<evidence type="ECO:0000259" key="1">
    <source>
        <dbReference type="Pfam" id="PF01370"/>
    </source>
</evidence>
<dbReference type="SUPFAM" id="SSF51735">
    <property type="entry name" value="NAD(P)-binding Rossmann-fold domains"/>
    <property type="match status" value="1"/>
</dbReference>
<dbReference type="Proteomes" id="UP001596012">
    <property type="component" value="Unassembled WGS sequence"/>
</dbReference>